<dbReference type="PROSITE" id="PS50835">
    <property type="entry name" value="IG_LIKE"/>
    <property type="match status" value="4"/>
</dbReference>
<dbReference type="InterPro" id="IPR013098">
    <property type="entry name" value="Ig_I-set"/>
</dbReference>
<dbReference type="SMART" id="SM00408">
    <property type="entry name" value="IGc2"/>
    <property type="match status" value="4"/>
</dbReference>
<feature type="compositionally biased region" description="Polar residues" evidence="10">
    <location>
        <begin position="751"/>
        <end position="764"/>
    </location>
</feature>
<evidence type="ECO:0000313" key="15">
    <source>
        <dbReference type="Proteomes" id="UP000694941"/>
    </source>
</evidence>
<dbReference type="PROSITE" id="PS50853">
    <property type="entry name" value="FN3"/>
    <property type="match status" value="3"/>
</dbReference>
<dbReference type="CDD" id="cd00063">
    <property type="entry name" value="FN3"/>
    <property type="match status" value="3"/>
</dbReference>
<name>A0ABM1T2Y6_LIMPO</name>
<dbReference type="Pfam" id="PF13927">
    <property type="entry name" value="Ig_3"/>
    <property type="match status" value="2"/>
</dbReference>
<keyword evidence="4" id="KW-0677">Repeat</keyword>
<keyword evidence="5" id="KW-0130">Cell adhesion</keyword>
<evidence type="ECO:0000256" key="4">
    <source>
        <dbReference type="ARBA" id="ARBA00022737"/>
    </source>
</evidence>
<dbReference type="SUPFAM" id="SSF49265">
    <property type="entry name" value="Fibronectin type III"/>
    <property type="match status" value="2"/>
</dbReference>
<feature type="signal peptide" evidence="12">
    <location>
        <begin position="1"/>
        <end position="16"/>
    </location>
</feature>
<evidence type="ECO:0000256" key="7">
    <source>
        <dbReference type="ARBA" id="ARBA00023136"/>
    </source>
</evidence>
<feature type="domain" description="Ig-like" evidence="13">
    <location>
        <begin position="123"/>
        <end position="202"/>
    </location>
</feature>
<evidence type="ECO:0000256" key="3">
    <source>
        <dbReference type="ARBA" id="ARBA00022729"/>
    </source>
</evidence>
<dbReference type="Gene3D" id="2.60.40.10">
    <property type="entry name" value="Immunoglobulins"/>
    <property type="match status" value="7"/>
</dbReference>
<feature type="region of interest" description="Disordered" evidence="10">
    <location>
        <begin position="848"/>
        <end position="884"/>
    </location>
</feature>
<dbReference type="RefSeq" id="XP_022250242.1">
    <property type="nucleotide sequence ID" value="XM_022394534.1"/>
</dbReference>
<evidence type="ECO:0000256" key="5">
    <source>
        <dbReference type="ARBA" id="ARBA00022889"/>
    </source>
</evidence>
<keyword evidence="7 11" id="KW-0472">Membrane</keyword>
<evidence type="ECO:0000313" key="16">
    <source>
        <dbReference type="RefSeq" id="XP_022250242.1"/>
    </source>
</evidence>
<reference evidence="16" key="1">
    <citation type="submission" date="2025-08" db="UniProtKB">
        <authorList>
            <consortium name="RefSeq"/>
        </authorList>
    </citation>
    <scope>IDENTIFICATION</scope>
    <source>
        <tissue evidence="16">Muscle</tissue>
    </source>
</reference>
<feature type="domain" description="Ig-like" evidence="13">
    <location>
        <begin position="24"/>
        <end position="101"/>
    </location>
</feature>
<dbReference type="InterPro" id="IPR013783">
    <property type="entry name" value="Ig-like_fold"/>
</dbReference>
<keyword evidence="3 12" id="KW-0732">Signal</keyword>
<evidence type="ECO:0000256" key="6">
    <source>
        <dbReference type="ARBA" id="ARBA00022989"/>
    </source>
</evidence>
<feature type="chain" id="PRO_5045941800" evidence="12">
    <location>
        <begin position="17"/>
        <end position="928"/>
    </location>
</feature>
<evidence type="ECO:0000256" key="8">
    <source>
        <dbReference type="ARBA" id="ARBA00023157"/>
    </source>
</evidence>
<dbReference type="Pfam" id="PF00041">
    <property type="entry name" value="fn3"/>
    <property type="match status" value="2"/>
</dbReference>
<dbReference type="InterPro" id="IPR007110">
    <property type="entry name" value="Ig-like_dom"/>
</dbReference>
<dbReference type="InterPro" id="IPR036179">
    <property type="entry name" value="Ig-like_dom_sf"/>
</dbReference>
<feature type="domain" description="Ig-like" evidence="13">
    <location>
        <begin position="204"/>
        <end position="298"/>
    </location>
</feature>
<feature type="region of interest" description="Disordered" evidence="10">
    <location>
        <begin position="794"/>
        <end position="828"/>
    </location>
</feature>
<dbReference type="InterPro" id="IPR036116">
    <property type="entry name" value="FN3_sf"/>
</dbReference>
<evidence type="ECO:0000259" key="14">
    <source>
        <dbReference type="PROSITE" id="PS50853"/>
    </source>
</evidence>
<feature type="domain" description="Fibronectin type-III" evidence="14">
    <location>
        <begin position="602"/>
        <end position="696"/>
    </location>
</feature>
<feature type="transmembrane region" description="Helical" evidence="11">
    <location>
        <begin position="711"/>
        <end position="735"/>
    </location>
</feature>
<accession>A0ABM1T2Y6</accession>
<dbReference type="PANTHER" id="PTHR13817:SF166">
    <property type="entry name" value="NEURONAL IGCAM-RELATED"/>
    <property type="match status" value="1"/>
</dbReference>
<keyword evidence="2 11" id="KW-0812">Transmembrane</keyword>
<keyword evidence="8" id="KW-1015">Disulfide bond</keyword>
<dbReference type="SMART" id="SM00409">
    <property type="entry name" value="IG"/>
    <property type="match status" value="4"/>
</dbReference>
<feature type="domain" description="Fibronectin type-III" evidence="14">
    <location>
        <begin position="500"/>
        <end position="598"/>
    </location>
</feature>
<dbReference type="InterPro" id="IPR003599">
    <property type="entry name" value="Ig_sub"/>
</dbReference>
<keyword evidence="9" id="KW-0393">Immunoglobulin domain</keyword>
<dbReference type="Pfam" id="PF25059">
    <property type="entry name" value="FN3_DSCAM-DSCAML_C"/>
    <property type="match status" value="1"/>
</dbReference>
<sequence>MTRVLWILWILTVADSSENMKRSPSSTIFSLPYLSFSKNFTITAGETAALDCPLENVQRNEISWEKGGRRLPDNQRQRIYPNGSLIISNVNRNNDEGHFECFGSTPGGQVSRMMIMLSVRVPPKINPFSFNSDLYEGSRAAVTCVVVAGDRPIFIKWLKDGRQLTDGDHGSSIFVAAEDYVSTLTLDNLSRRFNGNYTCKASTPPYWTIPPVDSRAILGRSVMLHCQAEGYPTPHIRWKVAKGMPPGAYNTIISRSRVYILVNGSLTITTVHKEDEGLYLCEASNGLGQPISSAITLTVHSPPNFLSKFSSLTLKKGERATIQCNSVGENPIFIQWLKNEKKFNPSDQRSYIYREDPTPEGKLAEITIPSTTRDDSAIYTCIARNEYGEDSMNVQVTIQDVPDIPHNIRVEKITSRDVDLSWSSPYNGSSDITEYNVQWREAHGNWNQVTIRGTKTATTIGNLRPQTLYGFRVRAENALGAGSYSSEIQEKTATEPPQTAPSGVRVVAVTSRSIMVSWLLLKESNTGVDIQGYYVGIKPRGSSESFTYRTVMLRDKDVATQEISGLERDTEYIIVVQAFNSKGSGPPSDEIYVRTPQFAPIAPDKLLFLTTNSTYIVLHLNAWRNGGCPINFFVIQYKQREQVEWTLVSNNILPDQQDIMVTDLNPGMWYALLASAHNDAGITDAEFVFATLTPSGEFPTSPSEMMSGNFLYRHLTVTVPVASSVLVLIVVFVVVCQVTRRRSPGPRTHSPEGTENSEQVKPDNMSLTVTYDSQEPAYLPAPYATTKVPMYSRDQVASPRGGSDPGMRTFSSSRHLYDVPNPNRRMESKPITNGILINEYQKMALLQEGQNLNRRSRNQGDNGKRDRKRNFEYGSSGSESEEEIRITTNRGHFKEIDHDIIHGSETECDRQWKSVRRSRNHLEDVHVS</sequence>
<dbReference type="PANTHER" id="PTHR13817">
    <property type="entry name" value="TITIN"/>
    <property type="match status" value="1"/>
</dbReference>
<keyword evidence="6 11" id="KW-1133">Transmembrane helix</keyword>
<feature type="domain" description="Fibronectin type-III" evidence="14">
    <location>
        <begin position="404"/>
        <end position="497"/>
    </location>
</feature>
<evidence type="ECO:0000256" key="1">
    <source>
        <dbReference type="ARBA" id="ARBA00004167"/>
    </source>
</evidence>
<keyword evidence="15" id="KW-1185">Reference proteome</keyword>
<comment type="subcellular location">
    <subcellularLocation>
        <location evidence="1">Membrane</location>
        <topology evidence="1">Single-pass membrane protein</topology>
    </subcellularLocation>
</comment>
<dbReference type="InterPro" id="IPR003598">
    <property type="entry name" value="Ig_sub2"/>
</dbReference>
<evidence type="ECO:0000259" key="13">
    <source>
        <dbReference type="PROSITE" id="PS50835"/>
    </source>
</evidence>
<dbReference type="Pfam" id="PF07679">
    <property type="entry name" value="I-set"/>
    <property type="match status" value="2"/>
</dbReference>
<dbReference type="SMART" id="SM00060">
    <property type="entry name" value="FN3"/>
    <property type="match status" value="3"/>
</dbReference>
<evidence type="ECO:0000256" key="2">
    <source>
        <dbReference type="ARBA" id="ARBA00022692"/>
    </source>
</evidence>
<dbReference type="SUPFAM" id="SSF48726">
    <property type="entry name" value="Immunoglobulin"/>
    <property type="match status" value="4"/>
</dbReference>
<dbReference type="Proteomes" id="UP000694941">
    <property type="component" value="Unplaced"/>
</dbReference>
<evidence type="ECO:0000256" key="9">
    <source>
        <dbReference type="ARBA" id="ARBA00023319"/>
    </source>
</evidence>
<protein>
    <submittedName>
        <fullName evidence="16">Down syndrome cell adhesion molecule-like protein Dscam2</fullName>
    </submittedName>
</protein>
<proteinExistence type="predicted"/>
<dbReference type="InterPro" id="IPR003961">
    <property type="entry name" value="FN3_dom"/>
</dbReference>
<evidence type="ECO:0000256" key="10">
    <source>
        <dbReference type="SAM" id="MobiDB-lite"/>
    </source>
</evidence>
<organism evidence="15 16">
    <name type="scientific">Limulus polyphemus</name>
    <name type="common">Atlantic horseshoe crab</name>
    <dbReference type="NCBI Taxonomy" id="6850"/>
    <lineage>
        <taxon>Eukaryota</taxon>
        <taxon>Metazoa</taxon>
        <taxon>Ecdysozoa</taxon>
        <taxon>Arthropoda</taxon>
        <taxon>Chelicerata</taxon>
        <taxon>Merostomata</taxon>
        <taxon>Xiphosura</taxon>
        <taxon>Limulidae</taxon>
        <taxon>Limulus</taxon>
    </lineage>
</organism>
<gene>
    <name evidence="16" type="primary">LOC106466511</name>
</gene>
<evidence type="ECO:0000256" key="11">
    <source>
        <dbReference type="SAM" id="Phobius"/>
    </source>
</evidence>
<dbReference type="PRINTS" id="PR00014">
    <property type="entry name" value="FNTYPEIII"/>
</dbReference>
<feature type="domain" description="Ig-like" evidence="13">
    <location>
        <begin position="303"/>
        <end position="399"/>
    </location>
</feature>
<feature type="region of interest" description="Disordered" evidence="10">
    <location>
        <begin position="742"/>
        <end position="764"/>
    </location>
</feature>
<evidence type="ECO:0000256" key="12">
    <source>
        <dbReference type="SAM" id="SignalP"/>
    </source>
</evidence>
<dbReference type="InterPro" id="IPR056754">
    <property type="entry name" value="DSCAM/DSCAML_C"/>
</dbReference>
<dbReference type="InterPro" id="IPR050964">
    <property type="entry name" value="Striated_Muscle_Regulatory"/>
</dbReference>
<dbReference type="GeneID" id="106466511"/>